<gene>
    <name evidence="1" type="ORF">FRX48_06643</name>
</gene>
<proteinExistence type="predicted"/>
<dbReference type="Proteomes" id="UP000324767">
    <property type="component" value="Unassembled WGS sequence"/>
</dbReference>
<name>A0A5M8PKQ5_9LECA</name>
<dbReference type="PANTHER" id="PTHR35205:SF1">
    <property type="entry name" value="ZU5 DOMAIN-CONTAINING PROTEIN"/>
    <property type="match status" value="1"/>
</dbReference>
<dbReference type="SUPFAM" id="SSF52540">
    <property type="entry name" value="P-loop containing nucleoside triphosphate hydrolases"/>
    <property type="match status" value="1"/>
</dbReference>
<evidence type="ECO:0000313" key="1">
    <source>
        <dbReference type="EMBL" id="KAA6410029.1"/>
    </source>
</evidence>
<dbReference type="InterPro" id="IPR027417">
    <property type="entry name" value="P-loop_NTPase"/>
</dbReference>
<dbReference type="PANTHER" id="PTHR35205">
    <property type="entry name" value="NB-ARC AND TPR DOMAIN PROTEIN"/>
    <property type="match status" value="1"/>
</dbReference>
<sequence>MEMPWMLIFDNYDNPGAFGDVKSYFPSGNGNIIVTSRHAESKRLGCPIPVDSLSKVEAVELLLHKSEKEDTEANRSEAGKIVKRLVCLPLVVDQAAAYISLRHLPITQFLKQYEQRKEALMKYVPNSPLWEYRRCLDDAERETSLSVFTTWEMSFSQIAEMDQEQDAIGHFLTLLSYFNPAKISEFIFSECSAENFLAGSMPEWLKVFYPHGA</sequence>
<protein>
    <submittedName>
        <fullName evidence="1">Nb-arc and tpr domain</fullName>
    </submittedName>
</protein>
<dbReference type="EMBL" id="VXIT01000010">
    <property type="protein sequence ID" value="KAA6410029.1"/>
    <property type="molecule type" value="Genomic_DNA"/>
</dbReference>
<accession>A0A5M8PKQ5</accession>
<reference evidence="1 2" key="1">
    <citation type="submission" date="2019-09" db="EMBL/GenBank/DDBJ databases">
        <title>The hologenome of the rock-dwelling lichen Lasallia pustulata.</title>
        <authorList>
            <person name="Greshake Tzovaras B."/>
            <person name="Segers F."/>
            <person name="Bicker A."/>
            <person name="Dal Grande F."/>
            <person name="Otte J."/>
            <person name="Hankeln T."/>
            <person name="Schmitt I."/>
            <person name="Ebersberger I."/>
        </authorList>
    </citation>
    <scope>NUCLEOTIDE SEQUENCE [LARGE SCALE GENOMIC DNA]</scope>
    <source>
        <strain evidence="1">A1-1</strain>
    </source>
</reference>
<dbReference type="AlphaFoldDB" id="A0A5M8PKQ5"/>
<comment type="caution">
    <text evidence="1">The sequence shown here is derived from an EMBL/GenBank/DDBJ whole genome shotgun (WGS) entry which is preliminary data.</text>
</comment>
<dbReference type="OrthoDB" id="626167at2759"/>
<evidence type="ECO:0000313" key="2">
    <source>
        <dbReference type="Proteomes" id="UP000324767"/>
    </source>
</evidence>
<organism evidence="1 2">
    <name type="scientific">Lasallia pustulata</name>
    <dbReference type="NCBI Taxonomy" id="136370"/>
    <lineage>
        <taxon>Eukaryota</taxon>
        <taxon>Fungi</taxon>
        <taxon>Dikarya</taxon>
        <taxon>Ascomycota</taxon>
        <taxon>Pezizomycotina</taxon>
        <taxon>Lecanoromycetes</taxon>
        <taxon>OSLEUM clade</taxon>
        <taxon>Umbilicariomycetidae</taxon>
        <taxon>Umbilicariales</taxon>
        <taxon>Umbilicariaceae</taxon>
        <taxon>Lasallia</taxon>
    </lineage>
</organism>